<dbReference type="Proteomes" id="UP000056968">
    <property type="component" value="Chromosome"/>
</dbReference>
<dbReference type="STRING" id="1332080.ATN00_18135"/>
<accession>A0A0S3F2H9</accession>
<dbReference type="PROSITE" id="PS00901">
    <property type="entry name" value="CYS_SYNTHASE"/>
    <property type="match status" value="1"/>
</dbReference>
<evidence type="ECO:0000256" key="9">
    <source>
        <dbReference type="ARBA" id="ARBA00047931"/>
    </source>
</evidence>
<evidence type="ECO:0000259" key="12">
    <source>
        <dbReference type="Pfam" id="PF00291"/>
    </source>
</evidence>
<comment type="catalytic activity">
    <reaction evidence="9 11">
        <text>O-acetyl-L-serine + hydrogen sulfide = L-cysteine + acetate</text>
        <dbReference type="Rhea" id="RHEA:14829"/>
        <dbReference type="ChEBI" id="CHEBI:29919"/>
        <dbReference type="ChEBI" id="CHEBI:30089"/>
        <dbReference type="ChEBI" id="CHEBI:35235"/>
        <dbReference type="ChEBI" id="CHEBI:58340"/>
        <dbReference type="EC" id="2.5.1.47"/>
    </reaction>
</comment>
<evidence type="ECO:0000313" key="14">
    <source>
        <dbReference type="Proteomes" id="UP000056968"/>
    </source>
</evidence>
<sequence>MKAANILETIGNTPHIRINKLFGDAEVWIKSERSNPGGSIKDRIALAMIEAAEASGELKPGGTIIEPTSGNTGVGLAMVAAVKGYKLILVMPESMSIERRRLMLAYGARFDLTPREKGMKGAIERALELIDQTPGSWMPQQFENPANIDVHARTTAQEIAHDFADAPIDALITGVGTGGHITGAAEVLKKLWPNLKVYAVEPTLSPVISGGQPGPHSIQGIGAGFIPANLHTQLLDGVIQVDPADAKDYARRAASEEGLLVGISSGATLAAIAQKIRELPAGSRVLGFNYDTGERYLSVPDFLPE</sequence>
<evidence type="ECO:0000256" key="3">
    <source>
        <dbReference type="ARBA" id="ARBA00007103"/>
    </source>
</evidence>
<keyword evidence="8 11" id="KW-0198">Cysteine biosynthesis</keyword>
<comment type="pathway">
    <text evidence="2">Amino-acid biosynthesis; L-cysteine biosynthesis; L-cysteine from L-serine: step 2/2.</text>
</comment>
<dbReference type="OrthoDB" id="9805733at2"/>
<evidence type="ECO:0000256" key="2">
    <source>
        <dbReference type="ARBA" id="ARBA00004962"/>
    </source>
</evidence>
<keyword evidence="7 10" id="KW-0663">Pyridoxal phosphate</keyword>
<keyword evidence="5 11" id="KW-0028">Amino-acid biosynthesis</keyword>
<proteinExistence type="inferred from homology"/>
<comment type="cofactor">
    <cofactor evidence="1 10 11">
        <name>pyridoxal 5'-phosphate</name>
        <dbReference type="ChEBI" id="CHEBI:597326"/>
    </cofactor>
</comment>
<dbReference type="NCBIfam" id="TIGR01136">
    <property type="entry name" value="cysKM"/>
    <property type="match status" value="1"/>
</dbReference>
<evidence type="ECO:0000256" key="7">
    <source>
        <dbReference type="ARBA" id="ARBA00022898"/>
    </source>
</evidence>
<comment type="similarity">
    <text evidence="3 11">Belongs to the cysteine synthase/cystathionine beta-synthase family.</text>
</comment>
<dbReference type="InterPro" id="IPR036052">
    <property type="entry name" value="TrpB-like_PALP_sf"/>
</dbReference>
<gene>
    <name evidence="13" type="ORF">ATN00_18135</name>
</gene>
<dbReference type="AlphaFoldDB" id="A0A0S3F2H9"/>
<name>A0A0S3F2H9_9SPHN</name>
<keyword evidence="14" id="KW-1185">Reference proteome</keyword>
<dbReference type="UniPathway" id="UPA00136">
    <property type="reaction ID" value="UER00200"/>
</dbReference>
<dbReference type="FunFam" id="3.40.50.1100:FF:000006">
    <property type="entry name" value="Cysteine synthase"/>
    <property type="match status" value="1"/>
</dbReference>
<dbReference type="CDD" id="cd01561">
    <property type="entry name" value="CBS_like"/>
    <property type="match status" value="1"/>
</dbReference>
<evidence type="ECO:0000256" key="8">
    <source>
        <dbReference type="ARBA" id="ARBA00023192"/>
    </source>
</evidence>
<evidence type="ECO:0000256" key="1">
    <source>
        <dbReference type="ARBA" id="ARBA00001933"/>
    </source>
</evidence>
<dbReference type="EMBL" id="CP013264">
    <property type="protein sequence ID" value="ALR21925.1"/>
    <property type="molecule type" value="Genomic_DNA"/>
</dbReference>
<dbReference type="GO" id="GO:0004124">
    <property type="term" value="F:cysteine synthase activity"/>
    <property type="evidence" value="ECO:0007669"/>
    <property type="project" value="UniProtKB-UniRule"/>
</dbReference>
<dbReference type="InterPro" id="IPR001216">
    <property type="entry name" value="P-phosphate_BS"/>
</dbReference>
<dbReference type="RefSeq" id="WP_062067344.1">
    <property type="nucleotide sequence ID" value="NZ_CP013264.1"/>
</dbReference>
<dbReference type="KEGG" id="sbd:ATN00_18135"/>
<evidence type="ECO:0000256" key="6">
    <source>
        <dbReference type="ARBA" id="ARBA00022679"/>
    </source>
</evidence>
<protein>
    <recommendedName>
        <fullName evidence="4 11">Cysteine synthase</fullName>
        <ecNumber evidence="4 11">2.5.1.47</ecNumber>
    </recommendedName>
</protein>
<dbReference type="InterPro" id="IPR001926">
    <property type="entry name" value="TrpB-like_PALP"/>
</dbReference>
<evidence type="ECO:0000256" key="4">
    <source>
        <dbReference type="ARBA" id="ARBA00012681"/>
    </source>
</evidence>
<organism evidence="13 14">
    <name type="scientific">Sphingobium baderi</name>
    <dbReference type="NCBI Taxonomy" id="1332080"/>
    <lineage>
        <taxon>Bacteria</taxon>
        <taxon>Pseudomonadati</taxon>
        <taxon>Pseudomonadota</taxon>
        <taxon>Alphaproteobacteria</taxon>
        <taxon>Sphingomonadales</taxon>
        <taxon>Sphingomonadaceae</taxon>
        <taxon>Sphingobium</taxon>
    </lineage>
</organism>
<dbReference type="EC" id="2.5.1.47" evidence="4 11"/>
<evidence type="ECO:0000313" key="13">
    <source>
        <dbReference type="EMBL" id="ALR21925.1"/>
    </source>
</evidence>
<dbReference type="Gene3D" id="3.40.50.1100">
    <property type="match status" value="2"/>
</dbReference>
<reference evidence="13 14" key="1">
    <citation type="submission" date="2015-11" db="EMBL/GenBank/DDBJ databases">
        <title>A Two-component Flavoprotein Monooxygenase System MeaXY Responsible for para-Hydroxylation of 2-Methyl-6-ethylaniline and 2,6-Diethylaniline in Sphingobium baderi DE-13.</title>
        <authorList>
            <person name="Cheng M."/>
            <person name="Meng Q."/>
            <person name="Yang Y."/>
            <person name="Chu C."/>
            <person name="Yan X."/>
            <person name="He J."/>
            <person name="Li S."/>
        </authorList>
    </citation>
    <scope>NUCLEOTIDE SEQUENCE [LARGE SCALE GENOMIC DNA]</scope>
    <source>
        <strain evidence="13 14">DE-13</strain>
    </source>
</reference>
<dbReference type="InterPro" id="IPR005856">
    <property type="entry name" value="Cys_synth"/>
</dbReference>
<evidence type="ECO:0000256" key="10">
    <source>
        <dbReference type="PIRSR" id="PIRSR605856-51"/>
    </source>
</evidence>
<feature type="modified residue" description="N6-(pyridoxal phosphate)lysine" evidence="10">
    <location>
        <position position="41"/>
    </location>
</feature>
<dbReference type="InterPro" id="IPR005859">
    <property type="entry name" value="CysK"/>
</dbReference>
<dbReference type="GO" id="GO:0006535">
    <property type="term" value="P:cysteine biosynthetic process from serine"/>
    <property type="evidence" value="ECO:0007669"/>
    <property type="project" value="UniProtKB-UniRule"/>
</dbReference>
<dbReference type="InterPro" id="IPR050214">
    <property type="entry name" value="Cys_Synth/Cystath_Beta-Synth"/>
</dbReference>
<feature type="domain" description="Tryptophan synthase beta chain-like PALP" evidence="12">
    <location>
        <begin position="7"/>
        <end position="286"/>
    </location>
</feature>
<dbReference type="Pfam" id="PF00291">
    <property type="entry name" value="PALP"/>
    <property type="match status" value="1"/>
</dbReference>
<evidence type="ECO:0000256" key="5">
    <source>
        <dbReference type="ARBA" id="ARBA00022605"/>
    </source>
</evidence>
<keyword evidence="6 11" id="KW-0808">Transferase</keyword>
<evidence type="ECO:0000256" key="11">
    <source>
        <dbReference type="RuleBase" id="RU003985"/>
    </source>
</evidence>
<dbReference type="PANTHER" id="PTHR10314">
    <property type="entry name" value="CYSTATHIONINE BETA-SYNTHASE"/>
    <property type="match status" value="1"/>
</dbReference>
<dbReference type="NCBIfam" id="TIGR01139">
    <property type="entry name" value="cysK"/>
    <property type="match status" value="1"/>
</dbReference>
<dbReference type="SUPFAM" id="SSF53686">
    <property type="entry name" value="Tryptophan synthase beta subunit-like PLP-dependent enzymes"/>
    <property type="match status" value="1"/>
</dbReference>